<keyword evidence="4" id="KW-0804">Transcription</keyword>
<organism evidence="8 9">
    <name type="scientific">Babesia caballi</name>
    <dbReference type="NCBI Taxonomy" id="5871"/>
    <lineage>
        <taxon>Eukaryota</taxon>
        <taxon>Sar</taxon>
        <taxon>Alveolata</taxon>
        <taxon>Apicomplexa</taxon>
        <taxon>Aconoidasida</taxon>
        <taxon>Piroplasmida</taxon>
        <taxon>Babesiidae</taxon>
        <taxon>Babesia</taxon>
    </lineage>
</organism>
<dbReference type="InterPro" id="IPR001471">
    <property type="entry name" value="AP2/ERF_dom"/>
</dbReference>
<dbReference type="GO" id="GO:0003700">
    <property type="term" value="F:DNA-binding transcription factor activity"/>
    <property type="evidence" value="ECO:0007669"/>
    <property type="project" value="InterPro"/>
</dbReference>
<dbReference type="Pfam" id="PF00847">
    <property type="entry name" value="AP2"/>
    <property type="match status" value="1"/>
</dbReference>
<accession>A0AAV4M085</accession>
<feature type="compositionally biased region" description="Basic and acidic residues" evidence="6">
    <location>
        <begin position="175"/>
        <end position="185"/>
    </location>
</feature>
<keyword evidence="5" id="KW-0539">Nucleus</keyword>
<feature type="region of interest" description="Disordered" evidence="6">
    <location>
        <begin position="166"/>
        <end position="185"/>
    </location>
</feature>
<comment type="caution">
    <text evidence="8">The sequence shown here is derived from an EMBL/GenBank/DDBJ whole genome shotgun (WGS) entry which is preliminary data.</text>
</comment>
<evidence type="ECO:0000256" key="4">
    <source>
        <dbReference type="ARBA" id="ARBA00023163"/>
    </source>
</evidence>
<evidence type="ECO:0000256" key="1">
    <source>
        <dbReference type="ARBA" id="ARBA00004123"/>
    </source>
</evidence>
<evidence type="ECO:0000313" key="9">
    <source>
        <dbReference type="Proteomes" id="UP001497744"/>
    </source>
</evidence>
<name>A0AAV4M085_BABCB</name>
<dbReference type="RefSeq" id="XP_067717950.1">
    <property type="nucleotide sequence ID" value="XM_067861849.1"/>
</dbReference>
<feature type="region of interest" description="Disordered" evidence="6">
    <location>
        <begin position="265"/>
        <end position="313"/>
    </location>
</feature>
<evidence type="ECO:0000313" key="8">
    <source>
        <dbReference type="EMBL" id="GIX65881.1"/>
    </source>
</evidence>
<evidence type="ECO:0000256" key="3">
    <source>
        <dbReference type="ARBA" id="ARBA00023125"/>
    </source>
</evidence>
<dbReference type="Gene3D" id="1.20.5.2050">
    <property type="match status" value="1"/>
</dbReference>
<evidence type="ECO:0000259" key="7">
    <source>
        <dbReference type="Pfam" id="PF00847"/>
    </source>
</evidence>
<dbReference type="Proteomes" id="UP001497744">
    <property type="component" value="Unassembled WGS sequence"/>
</dbReference>
<feature type="region of interest" description="Disordered" evidence="6">
    <location>
        <begin position="1"/>
        <end position="32"/>
    </location>
</feature>
<gene>
    <name evidence="8" type="ORF">BcabD6B2_53160</name>
</gene>
<evidence type="ECO:0000256" key="2">
    <source>
        <dbReference type="ARBA" id="ARBA00023015"/>
    </source>
</evidence>
<keyword evidence="9" id="KW-1185">Reference proteome</keyword>
<dbReference type="EMBL" id="BPLF01000005">
    <property type="protein sequence ID" value="GIX65881.1"/>
    <property type="molecule type" value="Genomic_DNA"/>
</dbReference>
<sequence length="499" mass="55109">MMAPAYPGYEIGPPTNANANPNPNANAYGDRKVFSPNGWEKMHSVGSMPRSMESNGIHENAAFMYNNCIPPVLPDGDDGSMAPRLVYLGSLENLGDERLSDSEENPFLNAGTDVGRKAVITPRDILVYGRRDSFCLGDSPFSMKGDPRAARMLKDASLNSQINHIRATTNRPPRQQKEKNQKQPDLETYAQLAADMDKIRGVCYCRSDNSWTAWWSEKGRNRKKAFKVSRFGFYEARRMAVDHRAGVTHKPASALERRALKHDDNYEAPISDPGTELAAVRETSEASNNNELSPTTLPIQALPAPPRMETRSQHGEAFQLLETEDDVSPLSSKDSTAGNTVITEFAVGNSVTPRVALDLDPNLSSEDDSYSVMDKRRPPSEQPDVKETESVWGDSQSSGLFEERRKRKRLSSATTPERPECTEADAMEPTPTEVTLNRELLNGLKLDESTVRDVELAISNMTSDVSSVRMSGCRTVQVHPKVASMPGGDKLSVLLIRHA</sequence>
<feature type="compositionally biased region" description="Polar residues" evidence="6">
    <location>
        <begin position="285"/>
        <end position="298"/>
    </location>
</feature>
<evidence type="ECO:0000256" key="6">
    <source>
        <dbReference type="SAM" id="MobiDB-lite"/>
    </source>
</evidence>
<comment type="subcellular location">
    <subcellularLocation>
        <location evidence="1">Nucleus</location>
    </subcellularLocation>
</comment>
<reference evidence="8 9" key="1">
    <citation type="submission" date="2021-06" db="EMBL/GenBank/DDBJ databases">
        <title>Genome sequence of Babesia caballi.</title>
        <authorList>
            <person name="Yamagishi J."/>
            <person name="Kidaka T."/>
            <person name="Ochi A."/>
        </authorList>
    </citation>
    <scope>NUCLEOTIDE SEQUENCE [LARGE SCALE GENOMIC DNA]</scope>
    <source>
        <strain evidence="8">USDA-D6B2</strain>
    </source>
</reference>
<feature type="domain" description="AP2/ERF" evidence="7">
    <location>
        <begin position="198"/>
        <end position="244"/>
    </location>
</feature>
<feature type="region of interest" description="Disordered" evidence="6">
    <location>
        <begin position="357"/>
        <end position="427"/>
    </location>
</feature>
<dbReference type="AlphaFoldDB" id="A0AAV4M085"/>
<keyword evidence="3" id="KW-0238">DNA-binding</keyword>
<proteinExistence type="predicted"/>
<keyword evidence="2" id="KW-0805">Transcription regulation</keyword>
<protein>
    <submittedName>
        <fullName evidence="8">AP2 domain transcription factor AP2X-11</fullName>
    </submittedName>
</protein>
<dbReference type="GO" id="GO:0005634">
    <property type="term" value="C:nucleus"/>
    <property type="evidence" value="ECO:0007669"/>
    <property type="project" value="UniProtKB-SubCell"/>
</dbReference>
<evidence type="ECO:0000256" key="5">
    <source>
        <dbReference type="ARBA" id="ARBA00023242"/>
    </source>
</evidence>
<feature type="compositionally biased region" description="Low complexity" evidence="6">
    <location>
        <begin position="13"/>
        <end position="27"/>
    </location>
</feature>
<dbReference type="GeneID" id="94197362"/>
<feature type="compositionally biased region" description="Basic and acidic residues" evidence="6">
    <location>
        <begin position="373"/>
        <end position="389"/>
    </location>
</feature>
<dbReference type="GO" id="GO:0003677">
    <property type="term" value="F:DNA binding"/>
    <property type="evidence" value="ECO:0007669"/>
    <property type="project" value="UniProtKB-KW"/>
</dbReference>